<accession>A0ABR0B9T9</accession>
<dbReference type="EMBL" id="JAOYFB010000042">
    <property type="protein sequence ID" value="KAK4045341.1"/>
    <property type="molecule type" value="Genomic_DNA"/>
</dbReference>
<evidence type="ECO:0000313" key="2">
    <source>
        <dbReference type="Proteomes" id="UP001234178"/>
    </source>
</evidence>
<sequence length="120" mass="12913">MVWLPHRGWAPHGVKTVSKVTLLGKHCNTDTDALTTSSLVHNGRSRCLAANHPLYSLHPLCSRCSGMVGGFPAFALQVTNFSGQFGQCHPGRGFRVIGPHLDEIGSLGGFPNRDDDSVHP</sequence>
<gene>
    <name evidence="1" type="ORF">OUZ56_032878</name>
</gene>
<evidence type="ECO:0000313" key="1">
    <source>
        <dbReference type="EMBL" id="KAK4045341.1"/>
    </source>
</evidence>
<comment type="caution">
    <text evidence="1">The sequence shown here is derived from an EMBL/GenBank/DDBJ whole genome shotgun (WGS) entry which is preliminary data.</text>
</comment>
<proteinExistence type="predicted"/>
<dbReference type="Proteomes" id="UP001234178">
    <property type="component" value="Unassembled WGS sequence"/>
</dbReference>
<reference evidence="1 2" key="1">
    <citation type="journal article" date="2023" name="Nucleic Acids Res.">
        <title>The hologenome of Daphnia magna reveals possible DNA methylation and microbiome-mediated evolution of the host genome.</title>
        <authorList>
            <person name="Chaturvedi A."/>
            <person name="Li X."/>
            <person name="Dhandapani V."/>
            <person name="Marshall H."/>
            <person name="Kissane S."/>
            <person name="Cuenca-Cambronero M."/>
            <person name="Asole G."/>
            <person name="Calvet F."/>
            <person name="Ruiz-Romero M."/>
            <person name="Marangio P."/>
            <person name="Guigo R."/>
            <person name="Rago D."/>
            <person name="Mirbahai L."/>
            <person name="Eastwood N."/>
            <person name="Colbourne J.K."/>
            <person name="Zhou J."/>
            <person name="Mallon E."/>
            <person name="Orsini L."/>
        </authorList>
    </citation>
    <scope>NUCLEOTIDE SEQUENCE [LARGE SCALE GENOMIC DNA]</scope>
    <source>
        <strain evidence="1">LRV0_1</strain>
    </source>
</reference>
<keyword evidence="2" id="KW-1185">Reference proteome</keyword>
<protein>
    <submittedName>
        <fullName evidence="1">Uncharacterized protein</fullName>
    </submittedName>
</protein>
<organism evidence="1 2">
    <name type="scientific">Daphnia magna</name>
    <dbReference type="NCBI Taxonomy" id="35525"/>
    <lineage>
        <taxon>Eukaryota</taxon>
        <taxon>Metazoa</taxon>
        <taxon>Ecdysozoa</taxon>
        <taxon>Arthropoda</taxon>
        <taxon>Crustacea</taxon>
        <taxon>Branchiopoda</taxon>
        <taxon>Diplostraca</taxon>
        <taxon>Cladocera</taxon>
        <taxon>Anomopoda</taxon>
        <taxon>Daphniidae</taxon>
        <taxon>Daphnia</taxon>
    </lineage>
</organism>
<name>A0ABR0B9T9_9CRUS</name>